<organism evidence="8 9">
    <name type="scientific">Vibrio superstes NBRC 103154</name>
    <dbReference type="NCBI Taxonomy" id="1219062"/>
    <lineage>
        <taxon>Bacteria</taxon>
        <taxon>Pseudomonadati</taxon>
        <taxon>Pseudomonadota</taxon>
        <taxon>Gammaproteobacteria</taxon>
        <taxon>Vibrionales</taxon>
        <taxon>Vibrionaceae</taxon>
        <taxon>Vibrio</taxon>
    </lineage>
</organism>
<evidence type="ECO:0000256" key="1">
    <source>
        <dbReference type="ARBA" id="ARBA00004651"/>
    </source>
</evidence>
<dbReference type="InterPro" id="IPR004797">
    <property type="entry name" value="Competence_ComEC/Rec2"/>
</dbReference>
<sequence>MALLLGNWNLISFSATIVAAMYWHTLPELQWLVPILAIVLFCCRFKALRIALGVSLASVVSLVQSHVFVRDVNTLFDCAENITINVELNSTFRSNLYFSNSVVNVEQIHGCDADFSGLLLLKVPLDLAQNIKLGEIWRVEAEIKPIYGLLNEAGFDAERFYFGQRVIAQARVHKLLQRIEKADLRGRWYDDVYLQTAQLESRPLILALLFGERSLIDNQQWSHLKRTGIAHLIAISGLHIGLAYMVGWWGGHILRIVIPTWLWLPVLSAVGMATFYAWLAGFSLPTQRALVMCLITATALILGIRLSRWRILWLTLAIVLTLSPMSAVSSSLWLSVGAVIIIFLAIGPNQRRLEKQNPEQRVGKEEKKQSKIGIKKLYTWFRIQLYLSLGLAPISAWLLGGVAWLSILFNAIAIPLVSLFVVPLLLAGILLNPVSKSLGFGLFQLSDMGLSLLTELISKTQVYPNLWFQASQSHILGLVLLFALICVRNRRQVFILCIGGLYVAMVGLENNDTKWRLDVLDVGHGLAVLIESDERSILYDTGAGWDEGSIAQMVVEPIIVQRGTSIDALFISHWDNDHQGGMNHLIARFLPRYVFTPQQDIKTLPCMQGQFWWWQGLQFEIVWPPRTVSRAYNPHSCVMRISDGTYSVLLTGDIDAISEYQLVDDVAQSDVIIVPHHGSSTSSTQVLVDKVDANIAIASTSKQGRWSLPNQIVVDRYRQSGSQWLNTGTDGQVSVRFLSDEVKVMTLRNPQTAAWYRQILRKGVE</sequence>
<comment type="subcellular location">
    <subcellularLocation>
        <location evidence="1">Cell membrane</location>
        <topology evidence="1">Multi-pass membrane protein</topology>
    </subcellularLocation>
</comment>
<dbReference type="Pfam" id="PF00753">
    <property type="entry name" value="Lactamase_B"/>
    <property type="match status" value="1"/>
</dbReference>
<dbReference type="EMBL" id="BJXK01000011">
    <property type="protein sequence ID" value="GEM80516.1"/>
    <property type="molecule type" value="Genomic_DNA"/>
</dbReference>
<feature type="transmembrane region" description="Helical" evidence="6">
    <location>
        <begin position="438"/>
        <end position="454"/>
    </location>
</feature>
<comment type="caution">
    <text evidence="8">The sequence shown here is derived from an EMBL/GenBank/DDBJ whole genome shotgun (WGS) entry which is preliminary data.</text>
</comment>
<dbReference type="InterPro" id="IPR052159">
    <property type="entry name" value="Competence_DNA_uptake"/>
</dbReference>
<evidence type="ECO:0000256" key="4">
    <source>
        <dbReference type="ARBA" id="ARBA00022989"/>
    </source>
</evidence>
<dbReference type="CDD" id="cd07731">
    <property type="entry name" value="ComA-like_MBL-fold"/>
    <property type="match status" value="1"/>
</dbReference>
<dbReference type="NCBIfam" id="TIGR00360">
    <property type="entry name" value="ComEC_N-term"/>
    <property type="match status" value="1"/>
</dbReference>
<feature type="transmembrane region" description="Helical" evidence="6">
    <location>
        <begin position="261"/>
        <end position="282"/>
    </location>
</feature>
<dbReference type="SUPFAM" id="SSF56281">
    <property type="entry name" value="Metallo-hydrolase/oxidoreductase"/>
    <property type="match status" value="1"/>
</dbReference>
<name>A0A511QUN9_9VIBR</name>
<feature type="transmembrane region" description="Helical" evidence="6">
    <location>
        <begin position="466"/>
        <end position="486"/>
    </location>
</feature>
<evidence type="ECO:0000259" key="7">
    <source>
        <dbReference type="SMART" id="SM00849"/>
    </source>
</evidence>
<dbReference type="GO" id="GO:0030420">
    <property type="term" value="P:establishment of competence for transformation"/>
    <property type="evidence" value="ECO:0007669"/>
    <property type="project" value="InterPro"/>
</dbReference>
<evidence type="ECO:0000256" key="2">
    <source>
        <dbReference type="ARBA" id="ARBA00022475"/>
    </source>
</evidence>
<dbReference type="AlphaFoldDB" id="A0A511QUN9"/>
<feature type="transmembrane region" description="Helical" evidence="6">
    <location>
        <begin position="493"/>
        <end position="508"/>
    </location>
</feature>
<dbReference type="Proteomes" id="UP000321113">
    <property type="component" value="Unassembled WGS sequence"/>
</dbReference>
<dbReference type="PANTHER" id="PTHR30619">
    <property type="entry name" value="DNA INTERNALIZATION/COMPETENCE PROTEIN COMEC/REC2"/>
    <property type="match status" value="1"/>
</dbReference>
<reference evidence="8 9" key="1">
    <citation type="submission" date="2019-07" db="EMBL/GenBank/DDBJ databases">
        <title>Whole genome shotgun sequence of Vibrio superstes NBRC 103154.</title>
        <authorList>
            <person name="Hosoyama A."/>
            <person name="Uohara A."/>
            <person name="Ohji S."/>
            <person name="Ichikawa N."/>
        </authorList>
    </citation>
    <scope>NUCLEOTIDE SEQUENCE [LARGE SCALE GENOMIC DNA]</scope>
    <source>
        <strain evidence="8 9">NBRC 103154</strain>
    </source>
</reference>
<dbReference type="Pfam" id="PF03772">
    <property type="entry name" value="Competence"/>
    <property type="match status" value="1"/>
</dbReference>
<evidence type="ECO:0000256" key="3">
    <source>
        <dbReference type="ARBA" id="ARBA00022692"/>
    </source>
</evidence>
<keyword evidence="9" id="KW-1185">Reference proteome</keyword>
<proteinExistence type="predicted"/>
<dbReference type="RefSeq" id="WP_235868917.1">
    <property type="nucleotide sequence ID" value="NZ_BJXK01000011.1"/>
</dbReference>
<evidence type="ECO:0000256" key="6">
    <source>
        <dbReference type="SAM" id="Phobius"/>
    </source>
</evidence>
<dbReference type="PANTHER" id="PTHR30619:SF1">
    <property type="entry name" value="RECOMBINATION PROTEIN 2"/>
    <property type="match status" value="1"/>
</dbReference>
<dbReference type="InterPro" id="IPR004477">
    <property type="entry name" value="ComEC_N"/>
</dbReference>
<dbReference type="InterPro" id="IPR035681">
    <property type="entry name" value="ComA-like_MBL"/>
</dbReference>
<evidence type="ECO:0000313" key="8">
    <source>
        <dbReference type="EMBL" id="GEM80516.1"/>
    </source>
</evidence>
<dbReference type="InterPro" id="IPR025405">
    <property type="entry name" value="DUF4131"/>
</dbReference>
<keyword evidence="2" id="KW-1003">Cell membrane</keyword>
<evidence type="ECO:0000313" key="9">
    <source>
        <dbReference type="Proteomes" id="UP000321113"/>
    </source>
</evidence>
<keyword evidence="3 6" id="KW-0812">Transmembrane</keyword>
<dbReference type="Gene3D" id="3.60.15.10">
    <property type="entry name" value="Ribonuclease Z/Hydroxyacylglutathione hydrolase-like"/>
    <property type="match status" value="1"/>
</dbReference>
<dbReference type="NCBIfam" id="TIGR00361">
    <property type="entry name" value="ComEC_Rec2"/>
    <property type="match status" value="1"/>
</dbReference>
<accession>A0A511QUN9</accession>
<dbReference type="SMART" id="SM00849">
    <property type="entry name" value="Lactamase_B"/>
    <property type="match status" value="1"/>
</dbReference>
<feature type="transmembrane region" description="Helical" evidence="6">
    <location>
        <begin position="7"/>
        <end position="25"/>
    </location>
</feature>
<protein>
    <submittedName>
        <fullName evidence="8">DNA internalization-related competence protein ComEC/Rec2</fullName>
    </submittedName>
</protein>
<keyword evidence="5 6" id="KW-0472">Membrane</keyword>
<feature type="transmembrane region" description="Helical" evidence="6">
    <location>
        <begin position="313"/>
        <end position="346"/>
    </location>
</feature>
<feature type="transmembrane region" description="Helical" evidence="6">
    <location>
        <begin position="229"/>
        <end position="249"/>
    </location>
</feature>
<dbReference type="GO" id="GO:0005886">
    <property type="term" value="C:plasma membrane"/>
    <property type="evidence" value="ECO:0007669"/>
    <property type="project" value="UniProtKB-SubCell"/>
</dbReference>
<dbReference type="InterPro" id="IPR036866">
    <property type="entry name" value="RibonucZ/Hydroxyglut_hydro"/>
</dbReference>
<feature type="transmembrane region" description="Helical" evidence="6">
    <location>
        <begin position="411"/>
        <end position="431"/>
    </location>
</feature>
<feature type="domain" description="Metallo-beta-lactamase" evidence="7">
    <location>
        <begin position="524"/>
        <end position="702"/>
    </location>
</feature>
<feature type="transmembrane region" description="Helical" evidence="6">
    <location>
        <begin position="385"/>
        <end position="405"/>
    </location>
</feature>
<gene>
    <name evidence="8" type="ORF">VSU01S_27610</name>
</gene>
<dbReference type="InterPro" id="IPR001279">
    <property type="entry name" value="Metallo-B-lactamas"/>
</dbReference>
<keyword evidence="4 6" id="KW-1133">Transmembrane helix</keyword>
<dbReference type="Pfam" id="PF13567">
    <property type="entry name" value="DUF4131"/>
    <property type="match status" value="1"/>
</dbReference>
<feature type="transmembrane region" description="Helical" evidence="6">
    <location>
        <begin position="289"/>
        <end position="307"/>
    </location>
</feature>
<evidence type="ECO:0000256" key="5">
    <source>
        <dbReference type="ARBA" id="ARBA00023136"/>
    </source>
</evidence>